<gene>
    <name evidence="1" type="ORF">Fmac_015314</name>
</gene>
<reference evidence="1 2" key="1">
    <citation type="submission" date="2024-08" db="EMBL/GenBank/DDBJ databases">
        <title>Insights into the chromosomal genome structure of Flemingia macrophylla.</title>
        <authorList>
            <person name="Ding Y."/>
            <person name="Zhao Y."/>
            <person name="Bi W."/>
            <person name="Wu M."/>
            <person name="Zhao G."/>
            <person name="Gong Y."/>
            <person name="Li W."/>
            <person name="Zhang P."/>
        </authorList>
    </citation>
    <scope>NUCLEOTIDE SEQUENCE [LARGE SCALE GENOMIC DNA]</scope>
    <source>
        <strain evidence="1">DYQJB</strain>
        <tissue evidence="1">Leaf</tissue>
    </source>
</reference>
<accession>A0ABD1ME91</accession>
<protein>
    <submittedName>
        <fullName evidence="1">Uncharacterized protein</fullName>
    </submittedName>
</protein>
<comment type="caution">
    <text evidence="1">The sequence shown here is derived from an EMBL/GenBank/DDBJ whole genome shotgun (WGS) entry which is preliminary data.</text>
</comment>
<sequence>MSILRLMLQTPIADHHSSRDKALDREYGSQLQALQSVASVLPMTTILVSVLLRSKWMSILRPMLQSPITDHHNNRGKTLDKEDGSQLLALRIRSLPLLQESATSVLSMTTILVSVLHRSNLEWMSIQSLMLQTPIVDDHNSRDKALDREDGSQLLVVQRKK</sequence>
<evidence type="ECO:0000313" key="1">
    <source>
        <dbReference type="EMBL" id="KAL2334101.1"/>
    </source>
</evidence>
<organism evidence="1 2">
    <name type="scientific">Flemingia macrophylla</name>
    <dbReference type="NCBI Taxonomy" id="520843"/>
    <lineage>
        <taxon>Eukaryota</taxon>
        <taxon>Viridiplantae</taxon>
        <taxon>Streptophyta</taxon>
        <taxon>Embryophyta</taxon>
        <taxon>Tracheophyta</taxon>
        <taxon>Spermatophyta</taxon>
        <taxon>Magnoliopsida</taxon>
        <taxon>eudicotyledons</taxon>
        <taxon>Gunneridae</taxon>
        <taxon>Pentapetalae</taxon>
        <taxon>rosids</taxon>
        <taxon>fabids</taxon>
        <taxon>Fabales</taxon>
        <taxon>Fabaceae</taxon>
        <taxon>Papilionoideae</taxon>
        <taxon>50 kb inversion clade</taxon>
        <taxon>NPAAA clade</taxon>
        <taxon>indigoferoid/millettioid clade</taxon>
        <taxon>Phaseoleae</taxon>
        <taxon>Flemingia</taxon>
    </lineage>
</organism>
<dbReference type="AlphaFoldDB" id="A0ABD1ME91"/>
<name>A0ABD1ME91_9FABA</name>
<proteinExistence type="predicted"/>
<keyword evidence="2" id="KW-1185">Reference proteome</keyword>
<dbReference type="Proteomes" id="UP001603857">
    <property type="component" value="Unassembled WGS sequence"/>
</dbReference>
<dbReference type="EMBL" id="JBGMDY010000005">
    <property type="protein sequence ID" value="KAL2334101.1"/>
    <property type="molecule type" value="Genomic_DNA"/>
</dbReference>
<evidence type="ECO:0000313" key="2">
    <source>
        <dbReference type="Proteomes" id="UP001603857"/>
    </source>
</evidence>